<feature type="domain" description="Glutaredoxin" evidence="1">
    <location>
        <begin position="42"/>
        <end position="104"/>
    </location>
</feature>
<dbReference type="PRINTS" id="PR00160">
    <property type="entry name" value="GLUTAREDOXIN"/>
</dbReference>
<dbReference type="InterPro" id="IPR002109">
    <property type="entry name" value="Glutaredoxin"/>
</dbReference>
<dbReference type="InterPro" id="IPR036249">
    <property type="entry name" value="Thioredoxin-like_sf"/>
</dbReference>
<dbReference type="GO" id="GO:0005737">
    <property type="term" value="C:cytoplasm"/>
    <property type="evidence" value="ECO:0007669"/>
    <property type="project" value="TreeGrafter"/>
</dbReference>
<keyword evidence="3" id="KW-1185">Reference proteome</keyword>
<evidence type="ECO:0000313" key="2">
    <source>
        <dbReference type="EMBL" id="CUG93902.1"/>
    </source>
</evidence>
<dbReference type="SUPFAM" id="SSF52833">
    <property type="entry name" value="Thioredoxin-like"/>
    <property type="match status" value="1"/>
</dbReference>
<reference evidence="3" key="1">
    <citation type="submission" date="2015-09" db="EMBL/GenBank/DDBJ databases">
        <authorList>
            <consortium name="Pathogen Informatics"/>
        </authorList>
    </citation>
    <scope>NUCLEOTIDE SEQUENCE [LARGE SCALE GENOMIC DNA]</scope>
    <source>
        <strain evidence="3">Lake Konstanz</strain>
    </source>
</reference>
<dbReference type="PANTHER" id="PTHR45694:SF18">
    <property type="entry name" value="GLUTAREDOXIN-1-RELATED"/>
    <property type="match status" value="1"/>
</dbReference>
<accession>A0A0S4JTJ5</accession>
<dbReference type="PROSITE" id="PS51354">
    <property type="entry name" value="GLUTAREDOXIN_2"/>
    <property type="match status" value="1"/>
</dbReference>
<dbReference type="InterPro" id="IPR014025">
    <property type="entry name" value="Glutaredoxin_subgr"/>
</dbReference>
<dbReference type="Proteomes" id="UP000051952">
    <property type="component" value="Unassembled WGS sequence"/>
</dbReference>
<dbReference type="PANTHER" id="PTHR45694">
    <property type="entry name" value="GLUTAREDOXIN 2"/>
    <property type="match status" value="1"/>
</dbReference>
<sequence>MTSVTSYCPREREDNEINRFFFFLFVMNSQATATQLIERSNIVLFTNRGCAFSKRLRGVMSSITSDMITVEVNTIPDSVKVQQEVSERSGSLRYPQLFVKGRYVGGALDVEALSRTGELERLIR</sequence>
<dbReference type="Gene3D" id="3.40.30.10">
    <property type="entry name" value="Glutaredoxin"/>
    <property type="match status" value="1"/>
</dbReference>
<dbReference type="AlphaFoldDB" id="A0A0S4JTJ5"/>
<dbReference type="OrthoDB" id="418495at2759"/>
<name>A0A0S4JTJ5_BODSA</name>
<dbReference type="EMBL" id="CYKH01002205">
    <property type="protein sequence ID" value="CUG93902.1"/>
    <property type="molecule type" value="Genomic_DNA"/>
</dbReference>
<protein>
    <submittedName>
        <fullName evidence="2">Glutaredoxin, putative</fullName>
    </submittedName>
</protein>
<organism evidence="2 3">
    <name type="scientific">Bodo saltans</name>
    <name type="common">Flagellated protozoan</name>
    <dbReference type="NCBI Taxonomy" id="75058"/>
    <lineage>
        <taxon>Eukaryota</taxon>
        <taxon>Discoba</taxon>
        <taxon>Euglenozoa</taxon>
        <taxon>Kinetoplastea</taxon>
        <taxon>Metakinetoplastina</taxon>
        <taxon>Eubodonida</taxon>
        <taxon>Bodonidae</taxon>
        <taxon>Bodo</taxon>
    </lineage>
</organism>
<gene>
    <name evidence="2" type="ORF">BSAL_45505</name>
</gene>
<dbReference type="VEuPathDB" id="TriTrypDB:BSAL_45505"/>
<dbReference type="GO" id="GO:0015038">
    <property type="term" value="F:glutathione disulfide oxidoreductase activity"/>
    <property type="evidence" value="ECO:0007669"/>
    <property type="project" value="TreeGrafter"/>
</dbReference>
<evidence type="ECO:0000313" key="3">
    <source>
        <dbReference type="Proteomes" id="UP000051952"/>
    </source>
</evidence>
<dbReference type="GO" id="GO:0034599">
    <property type="term" value="P:cellular response to oxidative stress"/>
    <property type="evidence" value="ECO:0007669"/>
    <property type="project" value="TreeGrafter"/>
</dbReference>
<evidence type="ECO:0000259" key="1">
    <source>
        <dbReference type="Pfam" id="PF00462"/>
    </source>
</evidence>
<dbReference type="Pfam" id="PF00462">
    <property type="entry name" value="Glutaredoxin"/>
    <property type="match status" value="1"/>
</dbReference>
<proteinExistence type="predicted"/>